<proteinExistence type="predicted"/>
<dbReference type="InterPro" id="IPR006158">
    <property type="entry name" value="Cobalamin-bd"/>
</dbReference>
<dbReference type="Pfam" id="PF02607">
    <property type="entry name" value="B12-binding_2"/>
    <property type="match status" value="1"/>
</dbReference>
<dbReference type="SUPFAM" id="SSF81606">
    <property type="entry name" value="PP2C-like"/>
    <property type="match status" value="1"/>
</dbReference>
<dbReference type="GO" id="GO:0046872">
    <property type="term" value="F:metal ion binding"/>
    <property type="evidence" value="ECO:0007669"/>
    <property type="project" value="InterPro"/>
</dbReference>
<keyword evidence="5" id="KW-1185">Reference proteome</keyword>
<dbReference type="eggNOG" id="COG5012">
    <property type="taxonomic scope" value="Bacteria"/>
</dbReference>
<dbReference type="PANTHER" id="PTHR43156">
    <property type="entry name" value="STAGE II SPORULATION PROTEIN E-RELATED"/>
    <property type="match status" value="1"/>
</dbReference>
<dbReference type="InterPro" id="IPR036594">
    <property type="entry name" value="Meth_synthase_dom"/>
</dbReference>
<evidence type="ECO:0000256" key="2">
    <source>
        <dbReference type="SAM" id="MobiDB-lite"/>
    </source>
</evidence>
<dbReference type="SUPFAM" id="SSF55781">
    <property type="entry name" value="GAF domain-like"/>
    <property type="match status" value="1"/>
</dbReference>
<dbReference type="STRING" id="996637.SGM_2555"/>
<feature type="region of interest" description="Disordered" evidence="2">
    <location>
        <begin position="1"/>
        <end position="31"/>
    </location>
</feature>
<dbReference type="Pfam" id="PF01590">
    <property type="entry name" value="GAF"/>
    <property type="match status" value="1"/>
</dbReference>
<dbReference type="eggNOG" id="COG2208">
    <property type="taxonomic scope" value="Bacteria"/>
</dbReference>
<dbReference type="SMART" id="SM00331">
    <property type="entry name" value="PP2C_SIG"/>
    <property type="match status" value="1"/>
</dbReference>
<dbReference type="InterPro" id="IPR052016">
    <property type="entry name" value="Bact_Sigma-Reg"/>
</dbReference>
<dbReference type="CDD" id="cd02065">
    <property type="entry name" value="B12-binding_like"/>
    <property type="match status" value="1"/>
</dbReference>
<dbReference type="Pfam" id="PF07228">
    <property type="entry name" value="SpoIIE"/>
    <property type="match status" value="1"/>
</dbReference>
<dbReference type="InterPro" id="IPR029016">
    <property type="entry name" value="GAF-like_dom_sf"/>
</dbReference>
<dbReference type="PANTHER" id="PTHR43156:SF2">
    <property type="entry name" value="STAGE II SPORULATION PROTEIN E"/>
    <property type="match status" value="1"/>
</dbReference>
<reference evidence="4 5" key="1">
    <citation type="journal article" date="2011" name="J. Bacteriol.">
        <title>Draft genome sequence of the marine bacterium Streptomyces griseoaurantiacus M045, which produces novel manumycin-type antibiotics with a pABA core component.</title>
        <authorList>
            <person name="Li F."/>
            <person name="Jiang P."/>
            <person name="Zheng H."/>
            <person name="Wang S."/>
            <person name="Zhao G."/>
            <person name="Qin S."/>
            <person name="Liu Z."/>
        </authorList>
    </citation>
    <scope>NUCLEOTIDE SEQUENCE [LARGE SCALE GENOMIC DNA]</scope>
    <source>
        <strain evidence="4 5">M045</strain>
    </source>
</reference>
<organism evidence="4 5">
    <name type="scientific">Streptomyces griseoaurantiacus M045</name>
    <dbReference type="NCBI Taxonomy" id="996637"/>
    <lineage>
        <taxon>Bacteria</taxon>
        <taxon>Bacillati</taxon>
        <taxon>Actinomycetota</taxon>
        <taxon>Actinomycetes</taxon>
        <taxon>Kitasatosporales</taxon>
        <taxon>Streptomycetaceae</taxon>
        <taxon>Streptomyces</taxon>
        <taxon>Streptomyces aurantiacus group</taxon>
    </lineage>
</organism>
<feature type="compositionally biased region" description="Low complexity" evidence="2">
    <location>
        <begin position="20"/>
        <end position="31"/>
    </location>
</feature>
<dbReference type="PROSITE" id="PS51332">
    <property type="entry name" value="B12_BINDING"/>
    <property type="match status" value="1"/>
</dbReference>
<evidence type="ECO:0000256" key="1">
    <source>
        <dbReference type="ARBA" id="ARBA00022801"/>
    </source>
</evidence>
<dbReference type="InterPro" id="IPR036457">
    <property type="entry name" value="PPM-type-like_dom_sf"/>
</dbReference>
<dbReference type="Gene3D" id="3.30.450.40">
    <property type="match status" value="1"/>
</dbReference>
<dbReference type="InterPro" id="IPR003018">
    <property type="entry name" value="GAF"/>
</dbReference>
<dbReference type="InterPro" id="IPR036724">
    <property type="entry name" value="Cobalamin-bd_sf"/>
</dbReference>
<protein>
    <submittedName>
        <fullName evidence="4">Stage II sporulation E family protein</fullName>
    </submittedName>
</protein>
<dbReference type="SMART" id="SM00065">
    <property type="entry name" value="GAF"/>
    <property type="match status" value="1"/>
</dbReference>
<dbReference type="Gene3D" id="3.60.40.10">
    <property type="entry name" value="PPM-type phosphatase domain"/>
    <property type="match status" value="1"/>
</dbReference>
<evidence type="ECO:0000313" key="4">
    <source>
        <dbReference type="EMBL" id="EGG47268.1"/>
    </source>
</evidence>
<dbReference type="Proteomes" id="UP000003022">
    <property type="component" value="Unassembled WGS sequence"/>
</dbReference>
<feature type="domain" description="B12-binding" evidence="3">
    <location>
        <begin position="660"/>
        <end position="786"/>
    </location>
</feature>
<dbReference type="Gene3D" id="3.40.50.280">
    <property type="entry name" value="Cobalamin-binding domain"/>
    <property type="match status" value="1"/>
</dbReference>
<sequence length="920" mass="97479">MPADLNASPGSTTGPGLRSAPGAGDAGAPVGETWRHAPYPVLVADRRGVLTGLNEAARQYLPRAARGDRLRDLAPSWLAEAHHRLAEARSPGGGDVPAGHLGDRFFEAHPTPAGDGRVVWWLIDRTDALQAETALHSARTRSEMLSGIASTLLSTLNVPRCMEVTASLAAQHLAEGAVLIAPPQGRRHQLTYAARGTGAVQVTQQVDTRAVPGLAEALQGFPPVPARWLNPDDIPDWLIPEGFTGPVGSVIVTPLPGHGVPAGALVLLRSGTEKAFTEGEEAFARLFAARAGAALSAARLYAEQSAITATLMRELLPPKLGSVHGVEYAGNYRAATDQERIGGDFYDVHPGSDPSRETLVVLGDVAGKGLDAAVLTGKIRNTLQALLPLADDHQRVLSLLNGALLSSHQTRFATLVLASVRRGDEGVHLRLTSGGHLPPLIIRADGTVEEAPTHGTLVGALPQVRARTIETVLAPGEICLLYTDGITEARGGPLGEELFGEERLRRALAGCAGMPAEAVVEHVQMLAFQWLRSGGHDDMAVVAIGAARARRPAEGRGREGRDEPVSDPTTAAGLREALWHAVAEGDEYTAVALVQDAAARHVDGETLLLDVIARVQERIGTEWAAGRLTVAQEHAATAINERVVAILAHHPSSARRGAPRGRVTVGCVDGEWHAFPARLVAEVLRLRGWHVDYLGAQTPTPHLVAHLHHTNTDAVLLSGSIPTHLPAAHAAITACRSVGVPVLAGGRAFGIDGRHARTLGVDGWAPDARGAAAALAEGLTRPDPSRSRQAVDDLPHLADQEYTMIVRSRAQLVKQTLADLEDAFPAAREYSEAQRERTAEDLAHIVDFLATALYMDDAGIFTDFLTWTASILEARDVPARSLTIGLDLLAGRLRDFPRTLRLIGEGTTALRDRAAPGAHA</sequence>
<gene>
    <name evidence="4" type="ORF">SGM_2555</name>
</gene>
<dbReference type="EMBL" id="AEYX01000033">
    <property type="protein sequence ID" value="EGG47268.1"/>
    <property type="molecule type" value="Genomic_DNA"/>
</dbReference>
<dbReference type="GO" id="GO:0031419">
    <property type="term" value="F:cobalamin binding"/>
    <property type="evidence" value="ECO:0007669"/>
    <property type="project" value="InterPro"/>
</dbReference>
<evidence type="ECO:0000313" key="5">
    <source>
        <dbReference type="Proteomes" id="UP000003022"/>
    </source>
</evidence>
<dbReference type="SUPFAM" id="SSF52242">
    <property type="entry name" value="Cobalamin (vitamin B12)-binding domain"/>
    <property type="match status" value="1"/>
</dbReference>
<dbReference type="Pfam" id="PF02310">
    <property type="entry name" value="B12-binding"/>
    <property type="match status" value="1"/>
</dbReference>
<accession>F3NHE1</accession>
<name>F3NHE1_9ACTN</name>
<keyword evidence="1" id="KW-0378">Hydrolase</keyword>
<dbReference type="AlphaFoldDB" id="F3NHE1"/>
<dbReference type="GO" id="GO:0016791">
    <property type="term" value="F:phosphatase activity"/>
    <property type="evidence" value="ECO:0007669"/>
    <property type="project" value="TreeGrafter"/>
</dbReference>
<dbReference type="InterPro" id="IPR001932">
    <property type="entry name" value="PPM-type_phosphatase-like_dom"/>
</dbReference>
<dbReference type="Gene3D" id="1.10.1240.10">
    <property type="entry name" value="Methionine synthase domain"/>
    <property type="match status" value="1"/>
</dbReference>
<comment type="caution">
    <text evidence="4">The sequence shown here is derived from an EMBL/GenBank/DDBJ whole genome shotgun (WGS) entry which is preliminary data.</text>
</comment>
<evidence type="ECO:0000259" key="3">
    <source>
        <dbReference type="PROSITE" id="PS51332"/>
    </source>
</evidence>
<dbReference type="InterPro" id="IPR003759">
    <property type="entry name" value="Cbl-bd_cap"/>
</dbReference>